<evidence type="ECO:0000313" key="2">
    <source>
        <dbReference type="Proteomes" id="UP000627166"/>
    </source>
</evidence>
<dbReference type="EMBL" id="JACSQB010000030">
    <property type="protein sequence ID" value="MBD8046143.1"/>
    <property type="molecule type" value="Genomic_DNA"/>
</dbReference>
<sequence>MKDIEQMIKDGYKIMKFERDVDLISGNEIGQIEMKALDGKLDMITVDDNGADEIEKVMFKYLGEK</sequence>
<proteinExistence type="predicted"/>
<evidence type="ECO:0000313" key="1">
    <source>
        <dbReference type="EMBL" id="MBD8046143.1"/>
    </source>
</evidence>
<dbReference type="RefSeq" id="WP_191739121.1">
    <property type="nucleotide sequence ID" value="NZ_JACSQB010000030.1"/>
</dbReference>
<name>A0ABR8YPI7_9CLOT</name>
<dbReference type="Proteomes" id="UP000627166">
    <property type="component" value="Unassembled WGS sequence"/>
</dbReference>
<gene>
    <name evidence="1" type="ORF">H9637_03625</name>
</gene>
<comment type="caution">
    <text evidence="1">The sequence shown here is derived from an EMBL/GenBank/DDBJ whole genome shotgun (WGS) entry which is preliminary data.</text>
</comment>
<protein>
    <submittedName>
        <fullName evidence="1">Uncharacterized protein</fullName>
    </submittedName>
</protein>
<accession>A0ABR8YPI7</accession>
<organism evidence="1 2">
    <name type="scientific">Clostridium faecium</name>
    <dbReference type="NCBI Taxonomy" id="2762223"/>
    <lineage>
        <taxon>Bacteria</taxon>
        <taxon>Bacillati</taxon>
        <taxon>Bacillota</taxon>
        <taxon>Clostridia</taxon>
        <taxon>Eubacteriales</taxon>
        <taxon>Clostridiaceae</taxon>
        <taxon>Clostridium</taxon>
    </lineage>
</organism>
<reference evidence="1 2" key="1">
    <citation type="submission" date="2020-08" db="EMBL/GenBank/DDBJ databases">
        <title>A Genomic Blueprint of the Chicken Gut Microbiome.</title>
        <authorList>
            <person name="Gilroy R."/>
            <person name="Ravi A."/>
            <person name="Getino M."/>
            <person name="Pursley I."/>
            <person name="Horton D.L."/>
            <person name="Alikhan N.-F."/>
            <person name="Baker D."/>
            <person name="Gharbi K."/>
            <person name="Hall N."/>
            <person name="Watson M."/>
            <person name="Adriaenssens E.M."/>
            <person name="Foster-Nyarko E."/>
            <person name="Jarju S."/>
            <person name="Secka A."/>
            <person name="Antonio M."/>
            <person name="Oren A."/>
            <person name="Chaudhuri R."/>
            <person name="La Ragione R.M."/>
            <person name="Hildebrand F."/>
            <person name="Pallen M.J."/>
        </authorList>
    </citation>
    <scope>NUCLEOTIDE SEQUENCE [LARGE SCALE GENOMIC DNA]</scope>
    <source>
        <strain evidence="1 2">N37</strain>
    </source>
</reference>
<keyword evidence="2" id="KW-1185">Reference proteome</keyword>